<dbReference type="FunFam" id="3.30.70.1820:FF:000002">
    <property type="entry name" value="LINE-1 retrotransposable element ORF1 protein"/>
    <property type="match status" value="1"/>
</dbReference>
<dbReference type="Pfam" id="PF02994">
    <property type="entry name" value="Transposase_22"/>
    <property type="match status" value="1"/>
</dbReference>
<feature type="coiled-coil region" evidence="2">
    <location>
        <begin position="72"/>
        <end position="141"/>
    </location>
</feature>
<keyword evidence="2" id="KW-0175">Coiled coil</keyword>
<dbReference type="InterPro" id="IPR004244">
    <property type="entry name" value="Transposase_22"/>
</dbReference>
<dbReference type="Proteomes" id="UP000694725">
    <property type="component" value="Unplaced"/>
</dbReference>
<dbReference type="SUPFAM" id="SSF57997">
    <property type="entry name" value="Tropomyosin"/>
    <property type="match status" value="1"/>
</dbReference>
<dbReference type="Proteomes" id="UP000694720">
    <property type="component" value="Unplaced"/>
</dbReference>
<name>A0A8D1YNB6_PIG</name>
<reference evidence="5" key="1">
    <citation type="submission" date="2025-05" db="UniProtKB">
        <authorList>
            <consortium name="Ensembl"/>
        </authorList>
    </citation>
    <scope>IDENTIFICATION</scope>
</reference>
<organism evidence="5 6">
    <name type="scientific">Sus scrofa</name>
    <name type="common">Pig</name>
    <dbReference type="NCBI Taxonomy" id="9823"/>
    <lineage>
        <taxon>Eukaryota</taxon>
        <taxon>Metazoa</taxon>
        <taxon>Chordata</taxon>
        <taxon>Craniata</taxon>
        <taxon>Vertebrata</taxon>
        <taxon>Euteleostomi</taxon>
        <taxon>Mammalia</taxon>
        <taxon>Eutheria</taxon>
        <taxon>Laurasiatheria</taxon>
        <taxon>Artiodactyla</taxon>
        <taxon>Suina</taxon>
        <taxon>Suidae</taxon>
        <taxon>Sus</taxon>
    </lineage>
</organism>
<evidence type="ECO:0000256" key="1">
    <source>
        <dbReference type="ARBA" id="ARBA00061640"/>
    </source>
</evidence>
<dbReference type="Ensembl" id="ENSSSCT00065050398.1">
    <property type="protein sequence ID" value="ENSSSCP00065021831.1"/>
    <property type="gene ID" value="ENSSSCG00065036946.1"/>
</dbReference>
<protein>
    <recommendedName>
        <fullName evidence="4">L1 transposable element RRM domain-containing protein</fullName>
    </recommendedName>
</protein>
<dbReference type="AlphaFoldDB" id="A0A8D1YNB6"/>
<evidence type="ECO:0000313" key="5">
    <source>
        <dbReference type="Ensembl" id="ENSSSCP00065021831.1"/>
    </source>
</evidence>
<dbReference type="InterPro" id="IPR043636">
    <property type="entry name" value="L1_RRM_dom"/>
</dbReference>
<evidence type="ECO:0000256" key="2">
    <source>
        <dbReference type="SAM" id="Coils"/>
    </source>
</evidence>
<feature type="region of interest" description="Disordered" evidence="3">
    <location>
        <begin position="1"/>
        <end position="55"/>
    </location>
</feature>
<evidence type="ECO:0000256" key="3">
    <source>
        <dbReference type="SAM" id="MobiDB-lite"/>
    </source>
</evidence>
<evidence type="ECO:0000259" key="4">
    <source>
        <dbReference type="Pfam" id="PF02994"/>
    </source>
</evidence>
<feature type="compositionally biased region" description="Polar residues" evidence="3">
    <location>
        <begin position="16"/>
        <end position="29"/>
    </location>
</feature>
<comment type="similarity">
    <text evidence="1">Belongs to the transposase 22 family.</text>
</comment>
<accession>A0A8D1YNB6</accession>
<proteinExistence type="inferred from homology"/>
<dbReference type="Ensembl" id="ENSSSCT00035066333.1">
    <property type="protein sequence ID" value="ENSSSCP00035026899.1"/>
    <property type="gene ID" value="ENSSSCG00035049781.1"/>
</dbReference>
<dbReference type="Ensembl" id="ENSSSCT00055041972.1">
    <property type="protein sequence ID" value="ENSSSCP00055033421.1"/>
    <property type="gene ID" value="ENSSSCG00055021377.1"/>
</dbReference>
<dbReference type="Gene3D" id="1.20.5.390">
    <property type="entry name" value="L1 transposable element, trimerization domain"/>
    <property type="match status" value="1"/>
</dbReference>
<sequence length="271" mass="31282">MPSEYAPLPQHAGTVPNYSLASPNSQNKKNTSKMKKLRNHSPLRQQENSPKAINKETELCSLTDFEFKREIVKILKELRDDMNSNADSLRKELENIRRSQEKLENSFAEIQTELRAVKTRMNNAEEGISDVEDKIMEITQSGQRTENQMKKYESSIKDLWDNIKWANLCIIGIPEREEKEKGIENIFEEFITGNVPNLKDTDFKTQEAKKAPNKLNPNRPTPGHIIKMAKVKDKERILKAAREKQSVNYKRTLKGYQLISLQKHYRPGGNG</sequence>
<dbReference type="PANTHER" id="PTHR11505">
    <property type="entry name" value="L1 TRANSPOSABLE ELEMENT-RELATED"/>
    <property type="match status" value="1"/>
</dbReference>
<dbReference type="Proteomes" id="UP000694724">
    <property type="component" value="Unplaced"/>
</dbReference>
<feature type="domain" description="L1 transposable element RRM" evidence="4">
    <location>
        <begin position="167"/>
        <end position="250"/>
    </location>
</feature>
<feature type="compositionally biased region" description="Basic residues" evidence="3">
    <location>
        <begin position="30"/>
        <end position="41"/>
    </location>
</feature>
<dbReference type="Gene3D" id="3.30.70.1820">
    <property type="entry name" value="L1 transposable element, RRM domain"/>
    <property type="match status" value="1"/>
</dbReference>
<feature type="compositionally biased region" description="Polar residues" evidence="3">
    <location>
        <begin position="42"/>
        <end position="51"/>
    </location>
</feature>
<evidence type="ECO:0000313" key="6">
    <source>
        <dbReference type="Proteomes" id="UP000694725"/>
    </source>
</evidence>